<organism evidence="1 2">
    <name type="scientific">Paralvinella palmiformis</name>
    <dbReference type="NCBI Taxonomy" id="53620"/>
    <lineage>
        <taxon>Eukaryota</taxon>
        <taxon>Metazoa</taxon>
        <taxon>Spiralia</taxon>
        <taxon>Lophotrochozoa</taxon>
        <taxon>Annelida</taxon>
        <taxon>Polychaeta</taxon>
        <taxon>Sedentaria</taxon>
        <taxon>Canalipalpata</taxon>
        <taxon>Terebellida</taxon>
        <taxon>Terebelliformia</taxon>
        <taxon>Alvinellidae</taxon>
        <taxon>Paralvinella</taxon>
    </lineage>
</organism>
<dbReference type="EMBL" id="JAODUP010000147">
    <property type="protein sequence ID" value="KAK2159728.1"/>
    <property type="molecule type" value="Genomic_DNA"/>
</dbReference>
<evidence type="ECO:0000313" key="2">
    <source>
        <dbReference type="Proteomes" id="UP001208570"/>
    </source>
</evidence>
<proteinExistence type="predicted"/>
<keyword evidence="2" id="KW-1185">Reference proteome</keyword>
<sequence length="157" mass="18074">IQYIGAVISDNPFHHAESRISACRRAFYALQCVGPCKRGTNPDTIRYLWMTALRPVLTYGISCMNMSKKNQTIESLEKYQTKLLKAAIGLKSYCRNTPILQVMNIKRISQFIGESQRDVMKLLIRNETKGLKFYSYILSLGQSDTEQWYNVKSTMCQ</sequence>
<dbReference type="AlphaFoldDB" id="A0AAD9N8V8"/>
<evidence type="ECO:0000313" key="1">
    <source>
        <dbReference type="EMBL" id="KAK2159728.1"/>
    </source>
</evidence>
<reference evidence="1" key="1">
    <citation type="journal article" date="2023" name="Mol. Biol. Evol.">
        <title>Third-Generation Sequencing Reveals the Adaptive Role of the Epigenome in Three Deep-Sea Polychaetes.</title>
        <authorList>
            <person name="Perez M."/>
            <person name="Aroh O."/>
            <person name="Sun Y."/>
            <person name="Lan Y."/>
            <person name="Juniper S.K."/>
            <person name="Young C.R."/>
            <person name="Angers B."/>
            <person name="Qian P.Y."/>
        </authorList>
    </citation>
    <scope>NUCLEOTIDE SEQUENCE</scope>
    <source>
        <strain evidence="1">P08H-3</strain>
    </source>
</reference>
<gene>
    <name evidence="1" type="ORF">LSH36_147g02026</name>
</gene>
<dbReference type="Proteomes" id="UP001208570">
    <property type="component" value="Unassembled WGS sequence"/>
</dbReference>
<name>A0AAD9N8V8_9ANNE</name>
<comment type="caution">
    <text evidence="1">The sequence shown here is derived from an EMBL/GenBank/DDBJ whole genome shotgun (WGS) entry which is preliminary data.</text>
</comment>
<feature type="non-terminal residue" evidence="1">
    <location>
        <position position="1"/>
    </location>
</feature>
<accession>A0AAD9N8V8</accession>
<protein>
    <submittedName>
        <fullName evidence="1">Uncharacterized protein</fullName>
    </submittedName>
</protein>